<evidence type="ECO:0000259" key="2">
    <source>
        <dbReference type="Pfam" id="PF05685"/>
    </source>
</evidence>
<dbReference type="InParanoid" id="Q7NJY0"/>
<evidence type="ECO:0000256" key="1">
    <source>
        <dbReference type="SAM" id="MobiDB-lite"/>
    </source>
</evidence>
<dbReference type="CDD" id="cd06260">
    <property type="entry name" value="DUF820-like"/>
    <property type="match status" value="1"/>
</dbReference>
<evidence type="ECO:0000313" key="3">
    <source>
        <dbReference type="EMBL" id="BAC89642.1"/>
    </source>
</evidence>
<dbReference type="Proteomes" id="UP000000557">
    <property type="component" value="Chromosome"/>
</dbReference>
<dbReference type="PhylomeDB" id="Q7NJY0"/>
<dbReference type="InterPro" id="IPR012296">
    <property type="entry name" value="Nuclease_put_TT1808"/>
</dbReference>
<dbReference type="SUPFAM" id="SSF52980">
    <property type="entry name" value="Restriction endonuclease-like"/>
    <property type="match status" value="1"/>
</dbReference>
<sequence length="250" mass="27503">MPFKPFGGPVGSWKAWGCRRTGMLLQKLEHACPAAGRTCRHKVANSRLEVDVSRSASRHDEVQLFPRQTAKAAAMTPSPTAADYEDDLPNGSSKEHPELDEQADPQAADAQGAALKVISRLQQKLLNWVEPMGLGLVLGSEALRKLGASDLQVPDLAFFARERPRSRPYRVFARVPDLVVRVATAPGQRELLERQILRWLERGAQVGLLVENWGATISVFRKGQVITLGFGQVLSLPEVLPGWEMQLAAL</sequence>
<dbReference type="OrthoDB" id="9872385at2"/>
<dbReference type="EMBL" id="BA000045">
    <property type="protein sequence ID" value="BAC89642.1"/>
    <property type="molecule type" value="Genomic_DNA"/>
</dbReference>
<name>Q7NJY0_GLOVI</name>
<reference evidence="3 4" key="1">
    <citation type="journal article" date="2003" name="DNA Res.">
        <title>Complete genome structure of Gloeobacter violaceus PCC 7421, a cyanobacterium that lacks thylakoids.</title>
        <authorList>
            <person name="Nakamura Y."/>
            <person name="Kaneko T."/>
            <person name="Sato S."/>
            <person name="Mimuro M."/>
            <person name="Miyashita H."/>
            <person name="Tsuchiya T."/>
            <person name="Sasamoto S."/>
            <person name="Watanabe A."/>
            <person name="Kawashima K."/>
            <person name="Kishida Y."/>
            <person name="Kiyokawa C."/>
            <person name="Kohara M."/>
            <person name="Matsumoto M."/>
            <person name="Matsuno A."/>
            <person name="Nakazaki N."/>
            <person name="Shimpo S."/>
            <person name="Takeuchi C."/>
            <person name="Yamada M."/>
            <person name="Tabata S."/>
        </authorList>
    </citation>
    <scope>NUCLEOTIDE SEQUENCE [LARGE SCALE GENOMIC DNA]</scope>
    <source>
        <strain evidence="4">ATCC 29082 / PCC 7421</strain>
    </source>
</reference>
<protein>
    <submittedName>
        <fullName evidence="3">Glr1701 protein</fullName>
    </submittedName>
</protein>
<evidence type="ECO:0000313" key="4">
    <source>
        <dbReference type="Proteomes" id="UP000000557"/>
    </source>
</evidence>
<keyword evidence="4" id="KW-1185">Reference proteome</keyword>
<dbReference type="InterPro" id="IPR008538">
    <property type="entry name" value="Uma2"/>
</dbReference>
<dbReference type="Pfam" id="PF05685">
    <property type="entry name" value="Uma2"/>
    <property type="match status" value="1"/>
</dbReference>
<dbReference type="PANTHER" id="PTHR34107:SF7">
    <property type="entry name" value="SLR2092 PROTEIN"/>
    <property type="match status" value="1"/>
</dbReference>
<accession>Q7NJY0</accession>
<dbReference type="PATRIC" id="fig|251221.4.peg.1732"/>
<proteinExistence type="predicted"/>
<dbReference type="HOGENOM" id="CLU_1110178_0_0_3"/>
<dbReference type="KEGG" id="gvi:glr1701"/>
<dbReference type="InterPro" id="IPR011335">
    <property type="entry name" value="Restrct_endonuc-II-like"/>
</dbReference>
<feature type="domain" description="Putative restriction endonuclease" evidence="2">
    <location>
        <begin position="97"/>
        <end position="247"/>
    </location>
</feature>
<feature type="region of interest" description="Disordered" evidence="1">
    <location>
        <begin position="65"/>
        <end position="108"/>
    </location>
</feature>
<dbReference type="AlphaFoldDB" id="Q7NJY0"/>
<dbReference type="Gene3D" id="3.90.1570.10">
    <property type="entry name" value="tt1808, chain A"/>
    <property type="match status" value="1"/>
</dbReference>
<dbReference type="EnsemblBacteria" id="BAC89642">
    <property type="protein sequence ID" value="BAC89642"/>
    <property type="gene ID" value="BAC89642"/>
</dbReference>
<dbReference type="PANTHER" id="PTHR34107">
    <property type="entry name" value="SLL0198 PROTEIN-RELATED"/>
    <property type="match status" value="1"/>
</dbReference>
<dbReference type="eggNOG" id="COG4636">
    <property type="taxonomic scope" value="Bacteria"/>
</dbReference>
<organism evidence="3 4">
    <name type="scientific">Gloeobacter violaceus (strain ATCC 29082 / PCC 7421)</name>
    <dbReference type="NCBI Taxonomy" id="251221"/>
    <lineage>
        <taxon>Bacteria</taxon>
        <taxon>Bacillati</taxon>
        <taxon>Cyanobacteriota</taxon>
        <taxon>Cyanophyceae</taxon>
        <taxon>Gloeobacterales</taxon>
        <taxon>Gloeobacteraceae</taxon>
        <taxon>Gloeobacter</taxon>
    </lineage>
</organism>
<gene>
    <name evidence="3" type="ordered locus">glr1701</name>
</gene>
<reference evidence="3 4" key="2">
    <citation type="journal article" date="2003" name="DNA Res.">
        <title>Complete genome structure of Gloeobacter violaceus PCC 7421, a cyanobacterium that lacks thylakoids (supplement).</title>
        <authorList>
            <person name="Nakamura Y."/>
            <person name="Kaneko T."/>
            <person name="Sato S."/>
            <person name="Mimuro M."/>
            <person name="Miyashita H."/>
            <person name="Tsuchiya T."/>
            <person name="Sasamoto S."/>
            <person name="Watanabe A."/>
            <person name="Kawashima K."/>
            <person name="Kishida Y."/>
            <person name="Kiyokawa C."/>
            <person name="Kohara M."/>
            <person name="Matsumoto M."/>
            <person name="Matsuno A."/>
            <person name="Nakazaki N."/>
            <person name="Shimpo S."/>
            <person name="Takeuchi C."/>
            <person name="Yamada M."/>
            <person name="Tabata S."/>
        </authorList>
    </citation>
    <scope>NUCLEOTIDE SEQUENCE [LARGE SCALE GENOMIC DNA]</scope>
    <source>
        <strain evidence="4">ATCC 29082 / PCC 7421</strain>
    </source>
</reference>